<organism evidence="2">
    <name type="scientific">Hemiselmis andersenii</name>
    <name type="common">Cryptophyte alga</name>
    <dbReference type="NCBI Taxonomy" id="464988"/>
    <lineage>
        <taxon>Eukaryota</taxon>
        <taxon>Cryptophyceae</taxon>
        <taxon>Cryptomonadales</taxon>
        <taxon>Hemiselmidaceae</taxon>
        <taxon>Hemiselmis</taxon>
    </lineage>
</organism>
<accession>A0A6U4L4P7</accession>
<proteinExistence type="predicted"/>
<gene>
    <name evidence="2" type="ORF">HAND00432_LOCUS6783</name>
</gene>
<dbReference type="EMBL" id="HBFX01011492">
    <property type="protein sequence ID" value="CAD8952247.1"/>
    <property type="molecule type" value="Transcribed_RNA"/>
</dbReference>
<name>A0A6U4L4P7_HEMAN</name>
<reference evidence="2" key="1">
    <citation type="submission" date="2021-01" db="EMBL/GenBank/DDBJ databases">
        <authorList>
            <person name="Corre E."/>
            <person name="Pelletier E."/>
            <person name="Niang G."/>
            <person name="Scheremetjew M."/>
            <person name="Finn R."/>
            <person name="Kale V."/>
            <person name="Holt S."/>
            <person name="Cochrane G."/>
            <person name="Meng A."/>
            <person name="Brown T."/>
            <person name="Cohen L."/>
        </authorList>
    </citation>
    <scope>NUCLEOTIDE SEQUENCE</scope>
    <source>
        <strain evidence="2">CCMP644</strain>
    </source>
</reference>
<feature type="region of interest" description="Disordered" evidence="1">
    <location>
        <begin position="25"/>
        <end position="85"/>
    </location>
</feature>
<evidence type="ECO:0000256" key="1">
    <source>
        <dbReference type="SAM" id="MobiDB-lite"/>
    </source>
</evidence>
<dbReference type="AlphaFoldDB" id="A0A6U4L4P7"/>
<evidence type="ECO:0000313" key="2">
    <source>
        <dbReference type="EMBL" id="CAD8952247.1"/>
    </source>
</evidence>
<protein>
    <submittedName>
        <fullName evidence="2">Uncharacterized protein</fullName>
    </submittedName>
</protein>
<sequence>MLDTAQVGHPGMATQTMMLGEAAALSQELQDVSPRGHAQKGEAMKDKRQKHHKTKAAIPSSEDMGLLPPRDPPHEPRDVPLTWSDGVQRRDVPLEGLHNDALHIDPQPHLDLNIMGRHHLPLHGPAGHRMGH</sequence>